<dbReference type="PANTHER" id="PTHR43480:SF1">
    <property type="entry name" value="ACYL-[ACYL-CARRIER-PROTEIN]--UDP-N-ACETYLGLUCOSAMINE O-ACYLTRANSFERASE, MITOCHONDRIAL-RELATED"/>
    <property type="match status" value="1"/>
</dbReference>
<keyword evidence="4" id="KW-0443">Lipid metabolism</keyword>
<dbReference type="PIRSF" id="PIRSF000456">
    <property type="entry name" value="UDP-GlcNAc_acltr"/>
    <property type="match status" value="1"/>
</dbReference>
<dbReference type="InterPro" id="IPR010137">
    <property type="entry name" value="Lipid_A_LpxA"/>
</dbReference>
<keyword evidence="5 7" id="KW-0012">Acyltransferase</keyword>
<accession>A0AAE4APN4</accession>
<name>A0AAE4APN4_9BACT</name>
<dbReference type="GO" id="GO:0009245">
    <property type="term" value="P:lipid A biosynthetic process"/>
    <property type="evidence" value="ECO:0007669"/>
    <property type="project" value="UniProtKB-KW"/>
</dbReference>
<keyword evidence="8" id="KW-1185">Reference proteome</keyword>
<evidence type="ECO:0000256" key="2">
    <source>
        <dbReference type="ARBA" id="ARBA00022556"/>
    </source>
</evidence>
<dbReference type="InterPro" id="IPR037157">
    <property type="entry name" value="Acetyltransf_C_sf"/>
</dbReference>
<dbReference type="Pfam" id="PF00132">
    <property type="entry name" value="Hexapep"/>
    <property type="match status" value="2"/>
</dbReference>
<dbReference type="EMBL" id="JAUSVL010000001">
    <property type="protein sequence ID" value="MDQ0290710.1"/>
    <property type="molecule type" value="Genomic_DNA"/>
</dbReference>
<reference evidence="7" key="1">
    <citation type="submission" date="2023-07" db="EMBL/GenBank/DDBJ databases">
        <title>Genomic Encyclopedia of Type Strains, Phase IV (KMG-IV): sequencing the most valuable type-strain genomes for metagenomic binning, comparative biology and taxonomic classification.</title>
        <authorList>
            <person name="Goeker M."/>
        </authorList>
    </citation>
    <scope>NUCLEOTIDE SEQUENCE</scope>
    <source>
        <strain evidence="7">DSM 24202</strain>
    </source>
</reference>
<evidence type="ECO:0000259" key="6">
    <source>
        <dbReference type="Pfam" id="PF13720"/>
    </source>
</evidence>
<dbReference type="Pfam" id="PF13720">
    <property type="entry name" value="Acetyltransf_11"/>
    <property type="match status" value="1"/>
</dbReference>
<evidence type="ECO:0000256" key="1">
    <source>
        <dbReference type="ARBA" id="ARBA00022516"/>
    </source>
</evidence>
<feature type="domain" description="UDP N-acetylglucosamine O-acyltransferase C-terminal" evidence="6">
    <location>
        <begin position="174"/>
        <end position="253"/>
    </location>
</feature>
<proteinExistence type="predicted"/>
<evidence type="ECO:0000313" key="7">
    <source>
        <dbReference type="EMBL" id="MDQ0290710.1"/>
    </source>
</evidence>
<sequence>MKIHPLAAIASGAVIGADVEIGPFAVIDEHVVIGDGCRIGPHAHITGHTTIGKGTSIHTGAVIGDEPQDLHYHNEKSFVTIGENCILREYVTIHRGTEEGSGTVVGDNVLMMAFSHLGHNCIIGNHVVIANASLLGGRVEVGERAFISAEVKIHQFVRVGRLAMIGGDNVITQDMPPFCLLQLDQVQGPNVVGLRRAGMTEAARNAVRNAIKIYFFRGMARQSAIDEIRQNVAMCPEVEEFIAFVSTTKRGICPGRRLKSHKEEDASTTDAATE</sequence>
<evidence type="ECO:0000256" key="4">
    <source>
        <dbReference type="ARBA" id="ARBA00023098"/>
    </source>
</evidence>
<evidence type="ECO:0000256" key="5">
    <source>
        <dbReference type="ARBA" id="ARBA00023315"/>
    </source>
</evidence>
<keyword evidence="1" id="KW-0444">Lipid biosynthesis</keyword>
<dbReference type="NCBIfam" id="TIGR01852">
    <property type="entry name" value="lipid_A_lpxA"/>
    <property type="match status" value="1"/>
</dbReference>
<keyword evidence="3 7" id="KW-0808">Transferase</keyword>
<dbReference type="CDD" id="cd03351">
    <property type="entry name" value="LbH_UDP-GlcNAc_AT"/>
    <property type="match status" value="1"/>
</dbReference>
<dbReference type="Gene3D" id="2.160.10.10">
    <property type="entry name" value="Hexapeptide repeat proteins"/>
    <property type="match status" value="1"/>
</dbReference>
<dbReference type="PANTHER" id="PTHR43480">
    <property type="entry name" value="ACYL-[ACYL-CARRIER-PROTEIN]--UDP-N-ACETYLGLUCOSAMINE O-ACYLTRANSFERASE"/>
    <property type="match status" value="1"/>
</dbReference>
<dbReference type="GO" id="GO:0016020">
    <property type="term" value="C:membrane"/>
    <property type="evidence" value="ECO:0007669"/>
    <property type="project" value="GOC"/>
</dbReference>
<dbReference type="InterPro" id="IPR001451">
    <property type="entry name" value="Hexapep"/>
</dbReference>
<dbReference type="NCBIfam" id="NF003657">
    <property type="entry name" value="PRK05289.1"/>
    <property type="match status" value="1"/>
</dbReference>
<dbReference type="GO" id="GO:0008780">
    <property type="term" value="F:acyl-[acyl-carrier-protein]-UDP-N-acetylglucosamine O-acyltransferase activity"/>
    <property type="evidence" value="ECO:0007669"/>
    <property type="project" value="UniProtKB-EC"/>
</dbReference>
<dbReference type="InterPro" id="IPR029098">
    <property type="entry name" value="Acetyltransf_C"/>
</dbReference>
<dbReference type="Gene3D" id="1.20.1180.10">
    <property type="entry name" value="Udp N-acetylglucosamine O-acyltransferase, C-terminal domain"/>
    <property type="match status" value="1"/>
</dbReference>
<keyword evidence="2" id="KW-0441">Lipid A biosynthesis</keyword>
<evidence type="ECO:0000256" key="3">
    <source>
        <dbReference type="ARBA" id="ARBA00022679"/>
    </source>
</evidence>
<protein>
    <submittedName>
        <fullName evidence="7">UDP-N-acetylglucosamine acyltransferase</fullName>
        <ecNumber evidence="7">2.3.1.129</ecNumber>
    </submittedName>
</protein>
<dbReference type="SUPFAM" id="SSF51161">
    <property type="entry name" value="Trimeric LpxA-like enzymes"/>
    <property type="match status" value="1"/>
</dbReference>
<comment type="caution">
    <text evidence="7">The sequence shown here is derived from an EMBL/GenBank/DDBJ whole genome shotgun (WGS) entry which is preliminary data.</text>
</comment>
<dbReference type="InterPro" id="IPR011004">
    <property type="entry name" value="Trimer_LpxA-like_sf"/>
</dbReference>
<dbReference type="RefSeq" id="WP_307262481.1">
    <property type="nucleotide sequence ID" value="NZ_JAUSVL010000001.1"/>
</dbReference>
<dbReference type="EC" id="2.3.1.129" evidence="7"/>
<dbReference type="AlphaFoldDB" id="A0AAE4APN4"/>
<gene>
    <name evidence="7" type="ORF">J3R75_002817</name>
</gene>
<evidence type="ECO:0000313" key="8">
    <source>
        <dbReference type="Proteomes" id="UP001238163"/>
    </source>
</evidence>
<organism evidence="7 8">
    <name type="scientific">Oligosphaera ethanolica</name>
    <dbReference type="NCBI Taxonomy" id="760260"/>
    <lineage>
        <taxon>Bacteria</taxon>
        <taxon>Pseudomonadati</taxon>
        <taxon>Lentisphaerota</taxon>
        <taxon>Oligosphaeria</taxon>
        <taxon>Oligosphaerales</taxon>
        <taxon>Oligosphaeraceae</taxon>
        <taxon>Oligosphaera</taxon>
    </lineage>
</organism>
<dbReference type="Proteomes" id="UP001238163">
    <property type="component" value="Unassembled WGS sequence"/>
</dbReference>